<dbReference type="GO" id="GO:1990077">
    <property type="term" value="C:primosome complex"/>
    <property type="evidence" value="ECO:0007669"/>
    <property type="project" value="UniProtKB-KW"/>
</dbReference>
<evidence type="ECO:0000256" key="7">
    <source>
        <dbReference type="ARBA" id="ARBA00022771"/>
    </source>
</evidence>
<keyword evidence="2 12" id="KW-0639">Primosome</keyword>
<dbReference type="Pfam" id="PF10410">
    <property type="entry name" value="DnaB_bind"/>
    <property type="match status" value="1"/>
</dbReference>
<dbReference type="Proteomes" id="UP000034627">
    <property type="component" value="Unassembled WGS sequence"/>
</dbReference>
<dbReference type="GO" id="GO:0005737">
    <property type="term" value="C:cytoplasm"/>
    <property type="evidence" value="ECO:0007669"/>
    <property type="project" value="TreeGrafter"/>
</dbReference>
<evidence type="ECO:0000313" key="18">
    <source>
        <dbReference type="Proteomes" id="UP000034627"/>
    </source>
</evidence>
<dbReference type="AlphaFoldDB" id="A0A0G0RSU0"/>
<dbReference type="Pfam" id="PF08275">
    <property type="entry name" value="DNAG_N"/>
    <property type="match status" value="1"/>
</dbReference>
<sequence>MPENQIEEVKGRTDIVDIIGERIELKKAGRNYKANCPFHGEKTPSFMVSPELQIFKCFGCGEAGDVFGFLEKYEGMEFSEALKYLADRAGIKLQKLHGGQSSEKEKLIEINTQALRFYNYLLLSHPVGKKALDYLINDRGLKKETIKEFQLGFSPQNSYPLQKYLIDKKKFEAKDIERAGIGILRGSGFYDRFGGRVIFPLFDHRGNPIGFSGRILPWDKRETGKYINSPETPIYHKSNVLFGLNLTRSFIKKKKTAIVVEGELDLISSWQAGIKNIVAIKGSALTEEQVKLLSRFAQKFILALDSDMAGDAATRRGIKVASDIGVEIKVAEIGGGYKDPDEAARGNIESYKKDLIGAKVIWDYLIDSVLARNSAETGSGKSKISKEIIPIISEIGDKIVQAHYANVVAKKLGVPLEAVTEEIIKVDQPVSVAPQSEEKKEERTKRGVLEENLLKLIFASDPEGLTAKDIGGIIKQPINLKLIGEYKTFLAERQKHPKKGFEISEFGKSLPKELFTGFSKIVLGENRDSVENAEELKKELELVKKELKILAVKEKLEVLESQIREMEEKGENEMLLKAQQKFNELAKLRSTYEKDQGSGIILNEE</sequence>
<keyword evidence="8 12" id="KW-0862">Zinc</keyword>
<name>A0A0G0RSU0_9BACT</name>
<dbReference type="InterPro" id="IPR013264">
    <property type="entry name" value="DNAG_N"/>
</dbReference>
<comment type="cofactor">
    <cofactor evidence="12 13 14">
        <name>Zn(2+)</name>
        <dbReference type="ChEBI" id="CHEBI:29105"/>
    </cofactor>
    <text evidence="12 13 14">Binds 1 zinc ion per monomer.</text>
</comment>
<evidence type="ECO:0000256" key="13">
    <source>
        <dbReference type="PIRNR" id="PIRNR002811"/>
    </source>
</evidence>
<dbReference type="GO" id="GO:0008270">
    <property type="term" value="F:zinc ion binding"/>
    <property type="evidence" value="ECO:0007669"/>
    <property type="project" value="UniProtKB-UniRule"/>
</dbReference>
<comment type="subunit">
    <text evidence="12">Monomer. Interacts with DnaB.</text>
</comment>
<dbReference type="InterPro" id="IPR019475">
    <property type="entry name" value="DNA_primase_DnaB-bd"/>
</dbReference>
<dbReference type="InterPro" id="IPR006295">
    <property type="entry name" value="DNA_primase_DnaG"/>
</dbReference>
<dbReference type="SMART" id="SM00400">
    <property type="entry name" value="ZnF_CHCC"/>
    <property type="match status" value="1"/>
</dbReference>
<dbReference type="PANTHER" id="PTHR30313:SF2">
    <property type="entry name" value="DNA PRIMASE"/>
    <property type="match status" value="1"/>
</dbReference>
<reference evidence="17 18" key="1">
    <citation type="journal article" date="2015" name="Nature">
        <title>rRNA introns, odd ribosomes, and small enigmatic genomes across a large radiation of phyla.</title>
        <authorList>
            <person name="Brown C.T."/>
            <person name="Hug L.A."/>
            <person name="Thomas B.C."/>
            <person name="Sharon I."/>
            <person name="Castelle C.J."/>
            <person name="Singh A."/>
            <person name="Wilkins M.J."/>
            <person name="Williams K.H."/>
            <person name="Banfield J.F."/>
        </authorList>
    </citation>
    <scope>NUCLEOTIDE SEQUENCE [LARGE SCALE GENOMIC DNA]</scope>
</reference>
<comment type="catalytic activity">
    <reaction evidence="12">
        <text>ssDNA + n NTP = ssDNA/pppN(pN)n-1 hybrid + (n-1) diphosphate.</text>
        <dbReference type="EC" id="2.7.7.101"/>
    </reaction>
</comment>
<dbReference type="SUPFAM" id="SSF57783">
    <property type="entry name" value="Zinc beta-ribbon"/>
    <property type="match status" value="1"/>
</dbReference>
<dbReference type="EMBL" id="LBYR01000019">
    <property type="protein sequence ID" value="KKR55744.1"/>
    <property type="molecule type" value="Genomic_DNA"/>
</dbReference>
<dbReference type="Gene3D" id="3.40.1360.10">
    <property type="match status" value="1"/>
</dbReference>
<keyword evidence="6 12" id="KW-0479">Metal-binding</keyword>
<evidence type="ECO:0000256" key="5">
    <source>
        <dbReference type="ARBA" id="ARBA00022705"/>
    </source>
</evidence>
<feature type="domain" description="Toprim" evidence="16">
    <location>
        <begin position="255"/>
        <end position="336"/>
    </location>
</feature>
<dbReference type="FunFam" id="3.90.580.10:FF:000001">
    <property type="entry name" value="DNA primase"/>
    <property type="match status" value="1"/>
</dbReference>
<keyword evidence="10 12" id="KW-0238">DNA-binding</keyword>
<comment type="caution">
    <text evidence="17">The sequence shown here is derived from an EMBL/GenBank/DDBJ whole genome shotgun (WGS) entry which is preliminary data.</text>
</comment>
<keyword evidence="15" id="KW-0175">Coiled coil</keyword>
<dbReference type="InterPro" id="IPR036977">
    <property type="entry name" value="DNA_primase_Znf_CHC2"/>
</dbReference>
<keyword evidence="11 12" id="KW-0804">Transcription</keyword>
<dbReference type="PANTHER" id="PTHR30313">
    <property type="entry name" value="DNA PRIMASE"/>
    <property type="match status" value="1"/>
</dbReference>
<keyword evidence="7 12" id="KW-0863">Zinc-finger</keyword>
<evidence type="ECO:0000256" key="15">
    <source>
        <dbReference type="SAM" id="Coils"/>
    </source>
</evidence>
<dbReference type="InterPro" id="IPR034151">
    <property type="entry name" value="TOPRIM_DnaG_bac"/>
</dbReference>
<keyword evidence="3 12" id="KW-0808">Transferase</keyword>
<dbReference type="NCBIfam" id="TIGR01391">
    <property type="entry name" value="dnaG"/>
    <property type="match status" value="1"/>
</dbReference>
<evidence type="ECO:0000313" key="17">
    <source>
        <dbReference type="EMBL" id="KKR55744.1"/>
    </source>
</evidence>
<dbReference type="Pfam" id="PF13155">
    <property type="entry name" value="Toprim_2"/>
    <property type="match status" value="1"/>
</dbReference>
<keyword evidence="9" id="KW-0460">Magnesium</keyword>
<evidence type="ECO:0000256" key="14">
    <source>
        <dbReference type="PIRSR" id="PIRSR002811-1"/>
    </source>
</evidence>
<dbReference type="InterPro" id="IPR030846">
    <property type="entry name" value="DnaG_bac"/>
</dbReference>
<dbReference type="SMART" id="SM00493">
    <property type="entry name" value="TOPRIM"/>
    <property type="match status" value="1"/>
</dbReference>
<dbReference type="GO" id="GO:0003899">
    <property type="term" value="F:DNA-directed RNA polymerase activity"/>
    <property type="evidence" value="ECO:0007669"/>
    <property type="project" value="UniProtKB-UniRule"/>
</dbReference>
<feature type="coiled-coil region" evidence="15">
    <location>
        <begin position="526"/>
        <end position="576"/>
    </location>
</feature>
<dbReference type="InterPro" id="IPR050219">
    <property type="entry name" value="DnaG_primase"/>
</dbReference>
<dbReference type="GO" id="GO:0006269">
    <property type="term" value="P:DNA replication, synthesis of primer"/>
    <property type="evidence" value="ECO:0007669"/>
    <property type="project" value="UniProtKB-UniRule"/>
</dbReference>
<dbReference type="Gene3D" id="3.90.580.10">
    <property type="entry name" value="Zinc finger, CHC2-type domain"/>
    <property type="match status" value="1"/>
</dbReference>
<evidence type="ECO:0000256" key="2">
    <source>
        <dbReference type="ARBA" id="ARBA00022515"/>
    </source>
</evidence>
<dbReference type="InterPro" id="IPR006171">
    <property type="entry name" value="TOPRIM_dom"/>
</dbReference>
<accession>A0A0G0RSU0</accession>
<evidence type="ECO:0000256" key="3">
    <source>
        <dbReference type="ARBA" id="ARBA00022679"/>
    </source>
</evidence>
<dbReference type="PATRIC" id="fig|1618601.3.peg.320"/>
<evidence type="ECO:0000256" key="12">
    <source>
        <dbReference type="HAMAP-Rule" id="MF_00974"/>
    </source>
</evidence>
<evidence type="ECO:0000256" key="10">
    <source>
        <dbReference type="ARBA" id="ARBA00023125"/>
    </source>
</evidence>
<evidence type="ECO:0000256" key="8">
    <source>
        <dbReference type="ARBA" id="ARBA00022833"/>
    </source>
</evidence>
<keyword evidence="1 12" id="KW-0240">DNA-directed RNA polymerase</keyword>
<evidence type="ECO:0000256" key="1">
    <source>
        <dbReference type="ARBA" id="ARBA00022478"/>
    </source>
</evidence>
<proteinExistence type="inferred from homology"/>
<dbReference type="InterPro" id="IPR037068">
    <property type="entry name" value="DNA_primase_core_N_sf"/>
</dbReference>
<dbReference type="GO" id="GO:0003677">
    <property type="term" value="F:DNA binding"/>
    <property type="evidence" value="ECO:0007669"/>
    <property type="project" value="UniProtKB-KW"/>
</dbReference>
<dbReference type="SUPFAM" id="SSF56731">
    <property type="entry name" value="DNA primase core"/>
    <property type="match status" value="1"/>
</dbReference>
<dbReference type="PROSITE" id="PS50880">
    <property type="entry name" value="TOPRIM"/>
    <property type="match status" value="1"/>
</dbReference>
<evidence type="ECO:0000259" key="16">
    <source>
        <dbReference type="PROSITE" id="PS50880"/>
    </source>
</evidence>
<comment type="similarity">
    <text evidence="12 13">Belongs to the DnaG primase family.</text>
</comment>
<evidence type="ECO:0000256" key="6">
    <source>
        <dbReference type="ARBA" id="ARBA00022723"/>
    </source>
</evidence>
<comment type="function">
    <text evidence="12 13">RNA polymerase that catalyzes the synthesis of short RNA molecules used as primers for DNA polymerase during DNA replication.</text>
</comment>
<evidence type="ECO:0000256" key="9">
    <source>
        <dbReference type="ARBA" id="ARBA00022842"/>
    </source>
</evidence>
<keyword evidence="4 12" id="KW-0548">Nucleotidyltransferase</keyword>
<dbReference type="Pfam" id="PF01807">
    <property type="entry name" value="Zn_ribbon_DnaG"/>
    <property type="match status" value="1"/>
</dbReference>
<keyword evidence="5 12" id="KW-0235">DNA replication</keyword>
<dbReference type="HAMAP" id="MF_00974">
    <property type="entry name" value="DNA_primase_DnaG"/>
    <property type="match status" value="1"/>
</dbReference>
<dbReference type="CDD" id="cd03364">
    <property type="entry name" value="TOPRIM_DnaG_primases"/>
    <property type="match status" value="1"/>
</dbReference>
<dbReference type="InterPro" id="IPR002694">
    <property type="entry name" value="Znf_CHC2"/>
</dbReference>
<dbReference type="EC" id="2.7.7.101" evidence="12"/>
<feature type="zinc finger region" description="CHC2-type" evidence="12 14">
    <location>
        <begin position="36"/>
        <end position="60"/>
    </location>
</feature>
<evidence type="ECO:0000256" key="4">
    <source>
        <dbReference type="ARBA" id="ARBA00022695"/>
    </source>
</evidence>
<gene>
    <name evidence="12" type="primary">dnaG</name>
    <name evidence="17" type="ORF">UT93_C0019G0012</name>
</gene>
<dbReference type="GO" id="GO:0000428">
    <property type="term" value="C:DNA-directed RNA polymerase complex"/>
    <property type="evidence" value="ECO:0007669"/>
    <property type="project" value="UniProtKB-KW"/>
</dbReference>
<organism evidence="17 18">
    <name type="scientific">Candidatus Woesebacteria bacterium GW2011_GWF1_40_24</name>
    <dbReference type="NCBI Taxonomy" id="1618601"/>
    <lineage>
        <taxon>Bacteria</taxon>
        <taxon>Candidatus Woeseibacteriota</taxon>
    </lineage>
</organism>
<protein>
    <recommendedName>
        <fullName evidence="12 13">DNA primase</fullName>
        <ecNumber evidence="12">2.7.7.101</ecNumber>
    </recommendedName>
</protein>
<evidence type="ECO:0000256" key="11">
    <source>
        <dbReference type="ARBA" id="ARBA00023163"/>
    </source>
</evidence>
<comment type="domain">
    <text evidence="12">Contains an N-terminal zinc-binding domain, a central core domain that contains the primase activity, and a C-terminal DnaB-binding domain.</text>
</comment>
<dbReference type="PIRSF" id="PIRSF002811">
    <property type="entry name" value="DnaG"/>
    <property type="match status" value="1"/>
</dbReference>
<dbReference type="Gene3D" id="3.90.980.10">
    <property type="entry name" value="DNA primase, catalytic core, N-terminal domain"/>
    <property type="match status" value="1"/>
</dbReference>